<dbReference type="GO" id="GO:0009244">
    <property type="term" value="P:lipopolysaccharide core region biosynthetic process"/>
    <property type="evidence" value="ECO:0007669"/>
    <property type="project" value="UniProtKB-UniRule"/>
</dbReference>
<dbReference type="Proteomes" id="UP000192656">
    <property type="component" value="Unassembled WGS sequence"/>
</dbReference>
<dbReference type="GO" id="GO:0009245">
    <property type="term" value="P:lipid A biosynthetic process"/>
    <property type="evidence" value="ECO:0007669"/>
    <property type="project" value="TreeGrafter"/>
</dbReference>
<keyword evidence="13" id="KW-1185">Reference proteome</keyword>
<reference evidence="12 13" key="1">
    <citation type="submission" date="2017-04" db="EMBL/GenBank/DDBJ databases">
        <authorList>
            <person name="Afonso C.L."/>
            <person name="Miller P.J."/>
            <person name="Scott M.A."/>
            <person name="Spackman E."/>
            <person name="Goraichik I."/>
            <person name="Dimitrov K.M."/>
            <person name="Suarez D.L."/>
            <person name="Swayne D.E."/>
        </authorList>
    </citation>
    <scope>NUCLEOTIDE SEQUENCE [LARGE SCALE GENOMIC DNA]</scope>
    <source>
        <strain evidence="12 13">CGMCC 1.10972</strain>
    </source>
</reference>
<keyword evidence="5 10" id="KW-0808">Transferase</keyword>
<dbReference type="PANTHER" id="PTHR42755">
    <property type="entry name" value="3-DEOXY-MANNO-OCTULOSONATE CYTIDYLYLTRANSFERASE"/>
    <property type="match status" value="1"/>
</dbReference>
<evidence type="ECO:0000256" key="8">
    <source>
        <dbReference type="PIRSR" id="PIRSR639901-1"/>
    </source>
</evidence>
<dbReference type="SUPFAM" id="SSF53756">
    <property type="entry name" value="UDP-Glycosyltransferase/glycogen phosphorylase"/>
    <property type="match status" value="1"/>
</dbReference>
<dbReference type="GO" id="GO:0005886">
    <property type="term" value="C:plasma membrane"/>
    <property type="evidence" value="ECO:0007669"/>
    <property type="project" value="UniProtKB-SubCell"/>
</dbReference>
<dbReference type="EC" id="2.4.99.12" evidence="3 10"/>
<evidence type="ECO:0000256" key="10">
    <source>
        <dbReference type="RuleBase" id="RU365103"/>
    </source>
</evidence>
<evidence type="ECO:0000256" key="5">
    <source>
        <dbReference type="ARBA" id="ARBA00022679"/>
    </source>
</evidence>
<sequence>MGEPTGHRIGGDETVSERRARAALSVYRLMGTLAYPMLGPYVAYRAKRGKEDGARRRERYGEASSERPGDRPLVWVHAASVGETAAVTPLVRAIAAEGIAILMTTGTRTSAEIVEKRLADCVIHQYVPLDVGASIARFLDHWRPDLALFAESELWPVTIEALGQRRIPQVLVNARLSDRSFDRWKRAHWFAEALLEHLACVVAQSDVDAERYRLLGAPSVTVAGNLKADTDPPACDEAALSELAGAIGTRPVWGALSTHAGEEDAAATCHITLKRRHEGLLTLIVPRHVERGAEIAKSLSEIGLSVARRSLGEMPTARTDILIGDTIGEMGLYLRLAPVAFLGKSLTGEGGQNPLEAAMLGTAILSGRYVQNFRDVYQRLLRHEAAVIVRDEASLAQEVDHLLSNDERRAHMAGGAQIALGEMRGALDRTMRALTPFINPMKLSMRLDRRGGLAPTSAG</sequence>
<proteinExistence type="inferred from homology"/>
<evidence type="ECO:0000256" key="2">
    <source>
        <dbReference type="ARBA" id="ARBA00004713"/>
    </source>
</evidence>
<dbReference type="PANTHER" id="PTHR42755:SF1">
    <property type="entry name" value="3-DEOXY-D-MANNO-OCTULOSONIC ACID TRANSFERASE, MITOCHONDRIAL-RELATED"/>
    <property type="match status" value="1"/>
</dbReference>
<keyword evidence="10" id="KW-0472">Membrane</keyword>
<dbReference type="STRING" id="937218.SAMN06297251_12627"/>
<evidence type="ECO:0000256" key="6">
    <source>
        <dbReference type="ARBA" id="ARBA00031445"/>
    </source>
</evidence>
<comment type="similarity">
    <text evidence="10">Belongs to the glycosyltransferase group 1 family.</text>
</comment>
<dbReference type="FunFam" id="3.40.50.11720:FF:000001">
    <property type="entry name" value="3-deoxy-D-manno-octulosonic acid transferase"/>
    <property type="match status" value="1"/>
</dbReference>
<comment type="pathway">
    <text evidence="2 10">Bacterial outer membrane biogenesis; LPS core biosynthesis.</text>
</comment>
<feature type="domain" description="3-deoxy-D-manno-octulosonic-acid transferase N-terminal" evidence="11">
    <location>
        <begin position="55"/>
        <end position="229"/>
    </location>
</feature>
<organism evidence="12 13">
    <name type="scientific">Fulvimarina manganoxydans</name>
    <dbReference type="NCBI Taxonomy" id="937218"/>
    <lineage>
        <taxon>Bacteria</taxon>
        <taxon>Pseudomonadati</taxon>
        <taxon>Pseudomonadota</taxon>
        <taxon>Alphaproteobacteria</taxon>
        <taxon>Hyphomicrobiales</taxon>
        <taxon>Aurantimonadaceae</taxon>
        <taxon>Fulvimarina</taxon>
    </lineage>
</organism>
<dbReference type="InterPro" id="IPR038107">
    <property type="entry name" value="Glycos_transf_N_sf"/>
</dbReference>
<dbReference type="EMBL" id="FWXR01000026">
    <property type="protein sequence ID" value="SMD09543.1"/>
    <property type="molecule type" value="Genomic_DNA"/>
</dbReference>
<dbReference type="Pfam" id="PF04413">
    <property type="entry name" value="Glycos_transf_N"/>
    <property type="match status" value="1"/>
</dbReference>
<dbReference type="InterPro" id="IPR007507">
    <property type="entry name" value="Glycos_transf_N"/>
</dbReference>
<name>A0A1W2EIL8_9HYPH</name>
<evidence type="ECO:0000313" key="13">
    <source>
        <dbReference type="Proteomes" id="UP000192656"/>
    </source>
</evidence>
<comment type="function">
    <text evidence="1 10">Involved in lipopolysaccharide (LPS) biosynthesis. Catalyzes the transfer of 3-deoxy-D-manno-octulosonate (Kdo) residue(s) from CMP-Kdo to lipid IV(A), the tetraacyldisaccharide-1,4'-bisphosphate precursor of lipid A.</text>
</comment>
<evidence type="ECO:0000256" key="3">
    <source>
        <dbReference type="ARBA" id="ARBA00012621"/>
    </source>
</evidence>
<evidence type="ECO:0000256" key="1">
    <source>
        <dbReference type="ARBA" id="ARBA00003394"/>
    </source>
</evidence>
<keyword evidence="10" id="KW-0448">Lipopolysaccharide biosynthesis</keyword>
<dbReference type="Gene3D" id="3.40.50.11720">
    <property type="entry name" value="3-Deoxy-D-manno-octulosonic-acid transferase, N-terminal domain"/>
    <property type="match status" value="1"/>
</dbReference>
<dbReference type="Gene3D" id="3.40.50.2000">
    <property type="entry name" value="Glycogen Phosphorylase B"/>
    <property type="match status" value="1"/>
</dbReference>
<comment type="subcellular location">
    <subcellularLocation>
        <location evidence="10">Cell membrane</location>
    </subcellularLocation>
</comment>
<accession>A0A1W2EIL8</accession>
<feature type="active site" description="Proton acceptor" evidence="8">
    <location>
        <position position="83"/>
    </location>
</feature>
<evidence type="ECO:0000259" key="11">
    <source>
        <dbReference type="Pfam" id="PF04413"/>
    </source>
</evidence>
<dbReference type="InterPro" id="IPR039901">
    <property type="entry name" value="Kdotransferase"/>
</dbReference>
<gene>
    <name evidence="12" type="ORF">SAMN06297251_12627</name>
</gene>
<evidence type="ECO:0000256" key="7">
    <source>
        <dbReference type="ARBA" id="ARBA00049183"/>
    </source>
</evidence>
<dbReference type="NCBIfam" id="NF004387">
    <property type="entry name" value="PRK05749.1-3"/>
    <property type="match status" value="1"/>
</dbReference>
<dbReference type="AlphaFoldDB" id="A0A1W2EIL8"/>
<evidence type="ECO:0000313" key="12">
    <source>
        <dbReference type="EMBL" id="SMD09543.1"/>
    </source>
</evidence>
<evidence type="ECO:0000256" key="4">
    <source>
        <dbReference type="ARBA" id="ARBA00019077"/>
    </source>
</evidence>
<protein>
    <recommendedName>
        <fullName evidence="4 10">3-deoxy-D-manno-octulosonic acid transferase</fullName>
        <shortName evidence="10">Kdo transferase</shortName>
        <ecNumber evidence="3 10">2.4.99.12</ecNumber>
    </recommendedName>
    <alternativeName>
        <fullName evidence="6 10">Lipid IV(A) 3-deoxy-D-manno-octulosonic acid transferase</fullName>
    </alternativeName>
</protein>
<comment type="catalytic activity">
    <reaction evidence="7 10">
        <text>lipid IVA (E. coli) + CMP-3-deoxy-beta-D-manno-octulosonate = alpha-Kdo-(2-&gt;6)-lipid IVA (E. coli) + CMP + H(+)</text>
        <dbReference type="Rhea" id="RHEA:28066"/>
        <dbReference type="ChEBI" id="CHEBI:15378"/>
        <dbReference type="ChEBI" id="CHEBI:58603"/>
        <dbReference type="ChEBI" id="CHEBI:60364"/>
        <dbReference type="ChEBI" id="CHEBI:60377"/>
        <dbReference type="ChEBI" id="CHEBI:85987"/>
        <dbReference type="EC" id="2.4.99.12"/>
    </reaction>
</comment>
<dbReference type="GO" id="GO:0043842">
    <property type="term" value="F:Kdo transferase activity"/>
    <property type="evidence" value="ECO:0007669"/>
    <property type="project" value="UniProtKB-EC"/>
</dbReference>
<keyword evidence="10" id="KW-1003">Cell membrane</keyword>
<feature type="site" description="Transition state stabilizer" evidence="9">
    <location>
        <position position="227"/>
    </location>
</feature>
<evidence type="ECO:0000256" key="9">
    <source>
        <dbReference type="PIRSR" id="PIRSR639901-2"/>
    </source>
</evidence>
<dbReference type="UniPathway" id="UPA00958"/>
<feature type="site" description="Transition state stabilizer" evidence="9">
    <location>
        <position position="151"/>
    </location>
</feature>